<feature type="signal peptide" evidence="6">
    <location>
        <begin position="1"/>
        <end position="20"/>
    </location>
</feature>
<name>A0A915NN79_9BILA</name>
<evidence type="ECO:0000313" key="8">
    <source>
        <dbReference type="WBParaSite" id="scf7180000418883.g3056"/>
    </source>
</evidence>
<evidence type="ECO:0000256" key="3">
    <source>
        <dbReference type="ARBA" id="ARBA00022676"/>
    </source>
</evidence>
<protein>
    <recommendedName>
        <fullName evidence="2">glucuronosyltransferase</fullName>
        <ecNumber evidence="2">2.4.1.17</ecNumber>
    </recommendedName>
</protein>
<evidence type="ECO:0000313" key="7">
    <source>
        <dbReference type="Proteomes" id="UP000887560"/>
    </source>
</evidence>
<comment type="catalytic activity">
    <reaction evidence="5">
        <text>glucuronate acceptor + UDP-alpha-D-glucuronate = acceptor beta-D-glucuronoside + UDP + H(+)</text>
        <dbReference type="Rhea" id="RHEA:21032"/>
        <dbReference type="ChEBI" id="CHEBI:15378"/>
        <dbReference type="ChEBI" id="CHEBI:58052"/>
        <dbReference type="ChEBI" id="CHEBI:58223"/>
        <dbReference type="ChEBI" id="CHEBI:132367"/>
        <dbReference type="ChEBI" id="CHEBI:132368"/>
        <dbReference type="EC" id="2.4.1.17"/>
    </reaction>
</comment>
<proteinExistence type="inferred from homology"/>
<organism evidence="7 8">
    <name type="scientific">Meloidogyne floridensis</name>
    <dbReference type="NCBI Taxonomy" id="298350"/>
    <lineage>
        <taxon>Eukaryota</taxon>
        <taxon>Metazoa</taxon>
        <taxon>Ecdysozoa</taxon>
        <taxon>Nematoda</taxon>
        <taxon>Chromadorea</taxon>
        <taxon>Rhabditida</taxon>
        <taxon>Tylenchina</taxon>
        <taxon>Tylenchomorpha</taxon>
        <taxon>Tylenchoidea</taxon>
        <taxon>Meloidogynidae</taxon>
        <taxon>Meloidogyninae</taxon>
        <taxon>Meloidogyne</taxon>
    </lineage>
</organism>
<dbReference type="Proteomes" id="UP000887560">
    <property type="component" value="Unplaced"/>
</dbReference>
<keyword evidence="7" id="KW-1185">Reference proteome</keyword>
<dbReference type="Gene3D" id="3.40.50.2000">
    <property type="entry name" value="Glycogen Phosphorylase B"/>
    <property type="match status" value="1"/>
</dbReference>
<dbReference type="InterPro" id="IPR050271">
    <property type="entry name" value="UDP-glycosyltransferase"/>
</dbReference>
<accession>A0A915NN79</accession>
<keyword evidence="6" id="KW-0732">Signal</keyword>
<evidence type="ECO:0000256" key="6">
    <source>
        <dbReference type="SAM" id="SignalP"/>
    </source>
</evidence>
<comment type="similarity">
    <text evidence="1">Belongs to the UDP-glycosyltransferase family.</text>
</comment>
<evidence type="ECO:0000256" key="1">
    <source>
        <dbReference type="ARBA" id="ARBA00009995"/>
    </source>
</evidence>
<keyword evidence="4" id="KW-0808">Transferase</keyword>
<dbReference type="GO" id="GO:0015020">
    <property type="term" value="F:glucuronosyltransferase activity"/>
    <property type="evidence" value="ECO:0007669"/>
    <property type="project" value="UniProtKB-EC"/>
</dbReference>
<evidence type="ECO:0000256" key="2">
    <source>
        <dbReference type="ARBA" id="ARBA00012544"/>
    </source>
</evidence>
<dbReference type="WBParaSite" id="scf7180000418883.g3056">
    <property type="protein sequence ID" value="scf7180000418883.g3056"/>
    <property type="gene ID" value="scf7180000418883.g3056"/>
</dbReference>
<dbReference type="InterPro" id="IPR002213">
    <property type="entry name" value="UDP_glucos_trans"/>
</dbReference>
<dbReference type="Pfam" id="PF00201">
    <property type="entry name" value="UDPGT"/>
    <property type="match status" value="1"/>
</dbReference>
<dbReference type="PANTHER" id="PTHR48043">
    <property type="entry name" value="EG:EG0003.4 PROTEIN-RELATED"/>
    <property type="match status" value="1"/>
</dbReference>
<dbReference type="EC" id="2.4.1.17" evidence="2"/>
<dbReference type="AlphaFoldDB" id="A0A915NN79"/>
<sequence>MSTGIWILVLFLSDILLNFGVDSMKKSPDQSCSTSVVGQSSNNLQVENEVPGGKKKILLLADAFLDHYTFAYFIAVKYKINGVKKVLDKPGEGVHFIEIISEEENVPVIKTDWKKEYLNNHDMYDELIKLADFYTFSFFKAILKNNSVTIEGKQLGIFDWLKENVKQFALGISEFSIMSGAFFLFNEIGLEKYIATNSSTPYPVYLYFLDIFFARECMNSYNNVFNLATNEGVYRFSINTFKELYQTSKLAEYTKLKEDYNLRVKKMPKIEDLLRKSKYYLINVHPLGRYFVREDEENDQAKCLVIFNMGTAVGYEGFSREHMKVLIDTFEKYNECKYIVENGTFEINDYYNMNTKKENILLYYNGNGIIDKQEILSYTNVVCYITDGGQKSFNEALYAGVPLLVIPFFGEQYFNATLTKYMQIGITMNYEKFVNEFLEKFKEIMKQNIAKAIHSSPSTQIAKFLKTVEKAINDENEEFSPISTDKKLFLKLLEFHSNELEVHSKFSLDAPCATHCKFTI</sequence>
<evidence type="ECO:0000256" key="5">
    <source>
        <dbReference type="ARBA" id="ARBA00047475"/>
    </source>
</evidence>
<dbReference type="SUPFAM" id="SSF53756">
    <property type="entry name" value="UDP-Glycosyltransferase/glycogen phosphorylase"/>
    <property type="match status" value="1"/>
</dbReference>
<evidence type="ECO:0000256" key="4">
    <source>
        <dbReference type="ARBA" id="ARBA00022679"/>
    </source>
</evidence>
<feature type="chain" id="PRO_5037091740" description="glucuronosyltransferase" evidence="6">
    <location>
        <begin position="21"/>
        <end position="520"/>
    </location>
</feature>
<keyword evidence="3" id="KW-0328">Glycosyltransferase</keyword>
<reference evidence="8" key="1">
    <citation type="submission" date="2022-11" db="UniProtKB">
        <authorList>
            <consortium name="WormBaseParasite"/>
        </authorList>
    </citation>
    <scope>IDENTIFICATION</scope>
</reference>
<dbReference type="PANTHER" id="PTHR48043:SF145">
    <property type="entry name" value="FI06409P-RELATED"/>
    <property type="match status" value="1"/>
</dbReference>